<dbReference type="InterPro" id="IPR042044">
    <property type="entry name" value="EXOC6PINT-1/Sec15/Tip20_C_dom2"/>
</dbReference>
<keyword evidence="3 4" id="KW-0268">Exocytosis</keyword>
<dbReference type="Gene3D" id="1.10.357.30">
    <property type="entry name" value="Exocyst complex subunit Sec15 C-terminal domain, N-terminal subdomain"/>
    <property type="match status" value="1"/>
</dbReference>
<evidence type="ECO:0000256" key="1">
    <source>
        <dbReference type="ARBA" id="ARBA00007944"/>
    </source>
</evidence>
<evidence type="ECO:0000256" key="2">
    <source>
        <dbReference type="ARBA" id="ARBA00022448"/>
    </source>
</evidence>
<dbReference type="Pfam" id="PF20651">
    <property type="entry name" value="EXOC6_Sec15_N"/>
    <property type="match status" value="1"/>
</dbReference>
<comment type="function">
    <text evidence="4">Component of the exocyst complex involved in the docking of exocytic vesicles with fusion sites on the plasma membrane.</text>
</comment>
<comment type="similarity">
    <text evidence="1 4">Belongs to the SEC15 family.</text>
</comment>
<dbReference type="GO" id="GO:0006893">
    <property type="term" value="P:Golgi to plasma membrane transport"/>
    <property type="evidence" value="ECO:0007669"/>
    <property type="project" value="TreeGrafter"/>
</dbReference>
<dbReference type="InterPro" id="IPR046361">
    <property type="entry name" value="EXOC6/Sec15_C"/>
</dbReference>
<dbReference type="FunFam" id="1.20.58.670:FF:000001">
    <property type="entry name" value="Exocyst complex component"/>
    <property type="match status" value="1"/>
</dbReference>
<dbReference type="InterPro" id="IPR007225">
    <property type="entry name" value="EXOC6/Sec15"/>
</dbReference>
<dbReference type="Proteomes" id="UP000314983">
    <property type="component" value="Chromosome 14"/>
</dbReference>
<evidence type="ECO:0000256" key="4">
    <source>
        <dbReference type="PIRNR" id="PIRNR025007"/>
    </source>
</evidence>
<dbReference type="GO" id="GO:0005886">
    <property type="term" value="C:plasma membrane"/>
    <property type="evidence" value="ECO:0007669"/>
    <property type="project" value="UniProtKB-ARBA"/>
</dbReference>
<keyword evidence="2 4" id="KW-0813">Transport</keyword>
<dbReference type="FunFam" id="1.10.357.30:FF:000001">
    <property type="entry name" value="Exocyst complex component"/>
    <property type="match status" value="1"/>
</dbReference>
<protein>
    <recommendedName>
        <fullName evidence="4">Exocyst complex component</fullName>
    </recommendedName>
</protein>
<keyword evidence="9" id="KW-1185">Reference proteome</keyword>
<dbReference type="InterPro" id="IPR048359">
    <property type="entry name" value="EXOC6_Sec15_N"/>
</dbReference>
<feature type="region of interest" description="Disordered" evidence="5">
    <location>
        <begin position="1"/>
        <end position="20"/>
    </location>
</feature>
<dbReference type="GO" id="GO:0000145">
    <property type="term" value="C:exocyst"/>
    <property type="evidence" value="ECO:0007669"/>
    <property type="project" value="UniProtKB-UniRule"/>
</dbReference>
<dbReference type="GO" id="GO:0006886">
    <property type="term" value="P:intracellular protein transport"/>
    <property type="evidence" value="ECO:0007669"/>
    <property type="project" value="InterPro"/>
</dbReference>
<dbReference type="PANTHER" id="PTHR12702">
    <property type="entry name" value="SEC15"/>
    <property type="match status" value="1"/>
</dbReference>
<organism evidence="8 9">
    <name type="scientific">Electrophorus electricus</name>
    <name type="common">Electric eel</name>
    <name type="synonym">Gymnotus electricus</name>
    <dbReference type="NCBI Taxonomy" id="8005"/>
    <lineage>
        <taxon>Eukaryota</taxon>
        <taxon>Metazoa</taxon>
        <taxon>Chordata</taxon>
        <taxon>Craniata</taxon>
        <taxon>Vertebrata</taxon>
        <taxon>Euteleostomi</taxon>
        <taxon>Actinopterygii</taxon>
        <taxon>Neopterygii</taxon>
        <taxon>Teleostei</taxon>
        <taxon>Ostariophysi</taxon>
        <taxon>Gymnotiformes</taxon>
        <taxon>Gymnotoidei</taxon>
        <taxon>Gymnotidae</taxon>
        <taxon>Electrophorus</taxon>
    </lineage>
</organism>
<reference evidence="9" key="2">
    <citation type="journal article" date="2017" name="Sci. Adv.">
        <title>A tail of two voltages: Proteomic comparison of the three electric organs of the electric eel.</title>
        <authorList>
            <person name="Traeger L.L."/>
            <person name="Sabat G."/>
            <person name="Barrett-Wilt G.A."/>
            <person name="Wells G.B."/>
            <person name="Sussman M.R."/>
        </authorList>
    </citation>
    <scope>NUCLEOTIDE SEQUENCE [LARGE SCALE GENOMIC DNA]</scope>
</reference>
<evidence type="ECO:0000313" key="9">
    <source>
        <dbReference type="Proteomes" id="UP000314983"/>
    </source>
</evidence>
<dbReference type="PANTHER" id="PTHR12702:SF2">
    <property type="entry name" value="EXOCYST COMPLEX COMPONENT 6"/>
    <property type="match status" value="1"/>
</dbReference>
<dbReference type="Ensembl" id="ENSEEET00000032572.2">
    <property type="protein sequence ID" value="ENSEEEP00000032185.1"/>
    <property type="gene ID" value="ENSEEEG00000015316.2"/>
</dbReference>
<gene>
    <name evidence="8" type="primary">EXOC6</name>
</gene>
<proteinExistence type="inferred from homology"/>
<dbReference type="AlphaFoldDB" id="A0A4W4G770"/>
<dbReference type="GeneTree" id="ENSGT00390000005739"/>
<evidence type="ECO:0000259" key="6">
    <source>
        <dbReference type="Pfam" id="PF04091"/>
    </source>
</evidence>
<name>A0A4W4G770_ELEEL</name>
<sequence length="711" mass="82240">MEDRRLRAPLPSPPGKDLREEKTYGNVLAELESVDLPLGTTLRSVYDDQPNAHKRFMEKLDARIRNHDREIEKMCNFHHQGFVDAITELLKVRADAEKLMGQVTDTNRRLQDAGREVTAQTEEVIRCRVQQRNMATTVEKLHLCIPVLEMYSKLKEQLESKRYYAALKTMEQLENIYIPRVSQYRFCQIMAETLPKLREEIKEVSMSDLKDFLESIRKHSDKIGETAMRQVRVRGEGSSQHKSCWLCLSQASGSFTAPDEAVLTAHDLVDFSPVYRCLHIYTVLGDRETFENYYRKQRKKQARLVLQPQSNMHETVEGYRKYFNQIVGFFVVEDHILHATQGLVTRVFTEELWNMALSKIIAVLRTHSSYCNDPDLVLELKNLIVIFADTLQGYGFQVNRLFDLLFEIRDQYNETLLKKWAVVFREIFELDNYSPIPVENEDEYKSVVGRFPFHDAEIEKQPFPKKLPMSQSVPQIYIQVKEFIYASLKFSESLHRSSTEVDDMLRKSTNLLLTRTLSGCLHNLIRKPHIGLTELVQIIINTTHLEQACKYLEEFITNITNVSPETVHTTRLYGLSTFKDARHAAEGEIYTKLNQKIDEFIQLADYEWGMAESDGRASGYLMDLINFLRSTFQVFTHLPGKVAQTACMSACKHLATSLMQMLLDTELKQISMGAIQQFNLDVIQCECEYCWTSHSVNIETSGHGECGLTDR</sequence>
<reference evidence="8" key="4">
    <citation type="submission" date="2025-08" db="UniProtKB">
        <authorList>
            <consortium name="Ensembl"/>
        </authorList>
    </citation>
    <scope>IDENTIFICATION</scope>
</reference>
<feature type="domain" description="Exocyst complex subunit EXOC6/Sec15 C-terminal" evidence="6">
    <location>
        <begin position="401"/>
        <end position="687"/>
    </location>
</feature>
<evidence type="ECO:0000259" key="7">
    <source>
        <dbReference type="Pfam" id="PF20651"/>
    </source>
</evidence>
<reference evidence="9" key="1">
    <citation type="journal article" date="2014" name="Science">
        <title>Nonhuman genetics. Genomic basis for the convergent evolution of electric organs.</title>
        <authorList>
            <person name="Gallant J.R."/>
            <person name="Traeger L.L."/>
            <person name="Volkening J.D."/>
            <person name="Moffett H."/>
            <person name="Chen P.H."/>
            <person name="Novina C.D."/>
            <person name="Phillips G.N.Jr."/>
            <person name="Anand R."/>
            <person name="Wells G.B."/>
            <person name="Pinch M."/>
            <person name="Guth R."/>
            <person name="Unguez G.A."/>
            <person name="Albert J.S."/>
            <person name="Zakon H.H."/>
            <person name="Samanta M.P."/>
            <person name="Sussman M.R."/>
        </authorList>
    </citation>
    <scope>NUCLEOTIDE SEQUENCE [LARGE SCALE GENOMIC DNA]</scope>
</reference>
<reference evidence="8" key="5">
    <citation type="submission" date="2025-09" db="UniProtKB">
        <authorList>
            <consortium name="Ensembl"/>
        </authorList>
    </citation>
    <scope>IDENTIFICATION</scope>
</reference>
<evidence type="ECO:0000313" key="8">
    <source>
        <dbReference type="Ensembl" id="ENSEEEP00000032185.1"/>
    </source>
</evidence>
<reference evidence="8" key="3">
    <citation type="submission" date="2020-05" db="EMBL/GenBank/DDBJ databases">
        <title>Electrophorus electricus (electric eel) genome, fEleEle1, primary haplotype.</title>
        <authorList>
            <person name="Myers G."/>
            <person name="Meyer A."/>
            <person name="Fedrigo O."/>
            <person name="Formenti G."/>
            <person name="Rhie A."/>
            <person name="Tracey A."/>
            <person name="Sims Y."/>
            <person name="Jarvis E.D."/>
        </authorList>
    </citation>
    <scope>NUCLEOTIDE SEQUENCE [LARGE SCALE GENOMIC DNA]</scope>
</reference>
<dbReference type="InterPro" id="IPR042045">
    <property type="entry name" value="EXOC6/Sec15_C_dom1"/>
</dbReference>
<dbReference type="GO" id="GO:0090522">
    <property type="term" value="P:vesicle tethering involved in exocytosis"/>
    <property type="evidence" value="ECO:0007669"/>
    <property type="project" value="UniProtKB-UniRule"/>
</dbReference>
<evidence type="ECO:0000256" key="3">
    <source>
        <dbReference type="ARBA" id="ARBA00022483"/>
    </source>
</evidence>
<dbReference type="Pfam" id="PF04091">
    <property type="entry name" value="Sec15_C"/>
    <property type="match status" value="1"/>
</dbReference>
<dbReference type="PIRSF" id="PIRSF025007">
    <property type="entry name" value="Sec15"/>
    <property type="match status" value="1"/>
</dbReference>
<dbReference type="Gene3D" id="1.20.58.670">
    <property type="entry name" value="Dsl1p vesicle tethering complex, Tip20p subunit, domain D"/>
    <property type="match status" value="1"/>
</dbReference>
<feature type="domain" description="Exocyst complex component EXOC6/Sec15 N-terminal" evidence="7">
    <location>
        <begin position="59"/>
        <end position="228"/>
    </location>
</feature>
<accession>A0A4W4G770</accession>
<evidence type="ECO:0000256" key="5">
    <source>
        <dbReference type="SAM" id="MobiDB-lite"/>
    </source>
</evidence>